<organism evidence="2">
    <name type="scientific">Prevotella sp. GTC17254</name>
    <dbReference type="NCBI Taxonomy" id="3236794"/>
    <lineage>
        <taxon>Bacteria</taxon>
        <taxon>Pseudomonadati</taxon>
        <taxon>Bacteroidota</taxon>
        <taxon>Bacteroidia</taxon>
        <taxon>Bacteroidales</taxon>
        <taxon>Prevotellaceae</taxon>
        <taxon>Prevotella</taxon>
    </lineage>
</organism>
<dbReference type="EMBL" id="AP035786">
    <property type="protein sequence ID" value="BFO73495.1"/>
    <property type="molecule type" value="Genomic_DNA"/>
</dbReference>
<evidence type="ECO:0000256" key="1">
    <source>
        <dbReference type="SAM" id="MobiDB-lite"/>
    </source>
</evidence>
<sequence length="59" mass="6683">MNKKTYTSPEFNIIEIKHEGYLMRTSREAEVGGTSPNQNKDHYLDPTGPVENWDGGESL</sequence>
<accession>A0AB33IUX9</accession>
<gene>
    <name evidence="2" type="ORF">GTC17254_10920</name>
</gene>
<protein>
    <submittedName>
        <fullName evidence="2">Uncharacterized protein</fullName>
    </submittedName>
</protein>
<dbReference type="AlphaFoldDB" id="A0AB33IUX9"/>
<name>A0AB33IUX9_9BACT</name>
<proteinExistence type="predicted"/>
<evidence type="ECO:0000313" key="2">
    <source>
        <dbReference type="EMBL" id="BFO73495.1"/>
    </source>
</evidence>
<reference evidence="2" key="1">
    <citation type="submission" date="2024-07" db="EMBL/GenBank/DDBJ databases">
        <title>Complete genome sequence of Prevotella sp. YM-2024 GTC17254.</title>
        <authorList>
            <person name="Hayashi M."/>
            <person name="Muto Y."/>
            <person name="Tanaka K."/>
            <person name="Niwa H."/>
        </authorList>
    </citation>
    <scope>NUCLEOTIDE SEQUENCE</scope>
    <source>
        <strain evidence="2">GTC17254</strain>
    </source>
</reference>
<feature type="region of interest" description="Disordered" evidence="1">
    <location>
        <begin position="26"/>
        <end position="59"/>
    </location>
</feature>